<sequence length="126" mass="13459">MEKFPFTSEGAAELVAALYALPDLALQAEAADANADFAEWLLKHFAFEPSQVVYLGSMSPTLLSFMGAQVAMAMRHRLPLTLVKPLTKAAALRDSKLIETKSNIDTDGDGNGGEHASGSVSIEISY</sequence>
<evidence type="ECO:0000313" key="2">
    <source>
        <dbReference type="EMBL" id="MFN0256618.1"/>
    </source>
</evidence>
<gene>
    <name evidence="2" type="ORF">E6A44_013605</name>
</gene>
<name>A0ABW9J7W2_9SPHI</name>
<proteinExistence type="predicted"/>
<dbReference type="RefSeq" id="WP_138723712.1">
    <property type="nucleotide sequence ID" value="NZ_SSHJ02000007.1"/>
</dbReference>
<protein>
    <submittedName>
        <fullName evidence="2">Uncharacterized protein</fullName>
    </submittedName>
</protein>
<accession>A0ABW9J7W2</accession>
<feature type="region of interest" description="Disordered" evidence="1">
    <location>
        <begin position="102"/>
        <end position="126"/>
    </location>
</feature>
<dbReference type="EMBL" id="SSHJ02000007">
    <property type="protein sequence ID" value="MFN0256618.1"/>
    <property type="molecule type" value="Genomic_DNA"/>
</dbReference>
<organism evidence="2 3">
    <name type="scientific">Pedobacter ureilyticus</name>
    <dbReference type="NCBI Taxonomy" id="1393051"/>
    <lineage>
        <taxon>Bacteria</taxon>
        <taxon>Pseudomonadati</taxon>
        <taxon>Bacteroidota</taxon>
        <taxon>Sphingobacteriia</taxon>
        <taxon>Sphingobacteriales</taxon>
        <taxon>Sphingobacteriaceae</taxon>
        <taxon>Pedobacter</taxon>
    </lineage>
</organism>
<evidence type="ECO:0000256" key="1">
    <source>
        <dbReference type="SAM" id="MobiDB-lite"/>
    </source>
</evidence>
<comment type="caution">
    <text evidence="2">The sequence shown here is derived from an EMBL/GenBank/DDBJ whole genome shotgun (WGS) entry which is preliminary data.</text>
</comment>
<dbReference type="Proteomes" id="UP001517247">
    <property type="component" value="Unassembled WGS sequence"/>
</dbReference>
<evidence type="ECO:0000313" key="3">
    <source>
        <dbReference type="Proteomes" id="UP001517247"/>
    </source>
</evidence>
<reference evidence="2 3" key="1">
    <citation type="submission" date="2024-12" db="EMBL/GenBank/DDBJ databases">
        <authorList>
            <person name="Hu S."/>
        </authorList>
    </citation>
    <scope>NUCLEOTIDE SEQUENCE [LARGE SCALE GENOMIC DNA]</scope>
    <source>
        <strain evidence="2 3">THG-T11</strain>
    </source>
</reference>
<keyword evidence="3" id="KW-1185">Reference proteome</keyword>